<feature type="chain" id="PRO_5039569160" evidence="1">
    <location>
        <begin position="23"/>
        <end position="211"/>
    </location>
</feature>
<dbReference type="SMART" id="SM01324">
    <property type="entry name" value="YARHG"/>
    <property type="match status" value="1"/>
</dbReference>
<name>A0A7V7UCV2_9FIRM</name>
<proteinExistence type="predicted"/>
<evidence type="ECO:0000259" key="2">
    <source>
        <dbReference type="SMART" id="SM01324"/>
    </source>
</evidence>
<dbReference type="InterPro" id="IPR038434">
    <property type="entry name" value="YARHG_sf"/>
</dbReference>
<dbReference type="AlphaFoldDB" id="A0A7V7UCV2"/>
<dbReference type="EMBL" id="WAGX01000004">
    <property type="protein sequence ID" value="KAB1439837.1"/>
    <property type="molecule type" value="Genomic_DNA"/>
</dbReference>
<feature type="signal peptide" evidence="1">
    <location>
        <begin position="1"/>
        <end position="22"/>
    </location>
</feature>
<evidence type="ECO:0000256" key="1">
    <source>
        <dbReference type="SAM" id="SignalP"/>
    </source>
</evidence>
<comment type="caution">
    <text evidence="3">The sequence shown here is derived from an EMBL/GenBank/DDBJ whole genome shotgun (WGS) entry which is preliminary data.</text>
</comment>
<protein>
    <submittedName>
        <fullName evidence="3">YARHG domain-containing protein</fullName>
    </submittedName>
</protein>
<dbReference type="Gene3D" id="1.20.58.1690">
    <property type="match status" value="1"/>
</dbReference>
<evidence type="ECO:0000313" key="3">
    <source>
        <dbReference type="EMBL" id="KAB1439837.1"/>
    </source>
</evidence>
<evidence type="ECO:0000313" key="4">
    <source>
        <dbReference type="Proteomes" id="UP000461768"/>
    </source>
</evidence>
<dbReference type="Pfam" id="PF13308">
    <property type="entry name" value="YARHG"/>
    <property type="match status" value="1"/>
</dbReference>
<sequence>MRKHYIQLIFCICFFLSGCHLTNNVATDDTKINTIESNNDTIFESGDSDTETKEITTSFSDEENKSSIVSEQDLQQRIYDRYYASWSDEALLTAINDKQTYLDNCTFYQEVKDYMEQIREVRDVSNMIEPLYSTDMKYYQKQDFDNAPSIIIRLAKNEIYARKGYIFQDKDLLNYFMGQLWYEPLILPDDFDDCVFNEYEKANLALLVELE</sequence>
<dbReference type="InterPro" id="IPR025582">
    <property type="entry name" value="YARHG_dom"/>
</dbReference>
<dbReference type="PROSITE" id="PS51257">
    <property type="entry name" value="PROKAR_LIPOPROTEIN"/>
    <property type="match status" value="1"/>
</dbReference>
<feature type="domain" description="YARHG" evidence="2">
    <location>
        <begin position="125"/>
        <end position="211"/>
    </location>
</feature>
<accession>A0A7V7UCV2</accession>
<reference evidence="3 4" key="1">
    <citation type="submission" date="2019-09" db="EMBL/GenBank/DDBJ databases">
        <authorList>
            <person name="Valk L.C."/>
        </authorList>
    </citation>
    <scope>NUCLEOTIDE SEQUENCE [LARGE SCALE GENOMIC DNA]</scope>
    <source>
        <strain evidence="3">GalUA</strain>
    </source>
</reference>
<dbReference type="OrthoDB" id="517663at2"/>
<reference evidence="3 4" key="2">
    <citation type="submission" date="2020-02" db="EMBL/GenBank/DDBJ databases">
        <title>Candidatus Galacturonibacter soehngenii shows hetero-acetogenic catabolism of galacturonic acid but lacks a canonical carbon monoxide dehydrogenase/acetyl-CoA synthase complex.</title>
        <authorList>
            <person name="Diender M."/>
            <person name="Stouten G.R."/>
            <person name="Petersen J.F."/>
            <person name="Nielsen P.H."/>
            <person name="Dueholm M.S."/>
            <person name="Pronk J.T."/>
            <person name="Van Loosdrecht M.C.M."/>
        </authorList>
    </citation>
    <scope>NUCLEOTIDE SEQUENCE [LARGE SCALE GENOMIC DNA]</scope>
    <source>
        <strain evidence="3">GalUA</strain>
    </source>
</reference>
<dbReference type="RefSeq" id="WP_151142759.1">
    <property type="nucleotide sequence ID" value="NZ_WAGX01000004.1"/>
</dbReference>
<keyword evidence="1" id="KW-0732">Signal</keyword>
<gene>
    <name evidence="3" type="ORF">F7O84_05480</name>
</gene>
<organism evidence="3 4">
    <name type="scientific">Candidatus Galacturonatibacter soehngenii</name>
    <dbReference type="NCBI Taxonomy" id="2307010"/>
    <lineage>
        <taxon>Bacteria</taxon>
        <taxon>Bacillati</taxon>
        <taxon>Bacillota</taxon>
        <taxon>Clostridia</taxon>
        <taxon>Lachnospirales</taxon>
        <taxon>Lachnospiraceae</taxon>
        <taxon>Candidatus Galacturonatibacter</taxon>
    </lineage>
</organism>
<keyword evidence="4" id="KW-1185">Reference proteome</keyword>
<dbReference type="Proteomes" id="UP000461768">
    <property type="component" value="Unassembled WGS sequence"/>
</dbReference>